<dbReference type="EMBL" id="CP001614">
    <property type="protein sequence ID" value="ACR14075.1"/>
    <property type="molecule type" value="Genomic_DNA"/>
</dbReference>
<dbReference type="KEGG" id="ttu:TERTU_2091"/>
<evidence type="ECO:0000259" key="2">
    <source>
        <dbReference type="PROSITE" id="PS50943"/>
    </source>
</evidence>
<feature type="region of interest" description="Disordered" evidence="1">
    <location>
        <begin position="82"/>
        <end position="122"/>
    </location>
</feature>
<sequence>MVESDENIRRKLGARLQAQRLLHNWDQESLAYEAGISQSTLYRLEKGGSVSLDALIRVLRVLGLLERLDALVPQAEMSPVAQVRESRQKLRKRATGTRKTTQKNSGWQGFGQSVSFDDSEGD</sequence>
<dbReference type="Pfam" id="PF01381">
    <property type="entry name" value="HTH_3"/>
    <property type="match status" value="1"/>
</dbReference>
<dbReference type="InterPro" id="IPR010982">
    <property type="entry name" value="Lambda_DNA-bd_dom_sf"/>
</dbReference>
<organism evidence="3 4">
    <name type="scientific">Teredinibacter turnerae (strain ATCC 39867 / T7901)</name>
    <dbReference type="NCBI Taxonomy" id="377629"/>
    <lineage>
        <taxon>Bacteria</taxon>
        <taxon>Pseudomonadati</taxon>
        <taxon>Pseudomonadota</taxon>
        <taxon>Gammaproteobacteria</taxon>
        <taxon>Cellvibrionales</taxon>
        <taxon>Cellvibrionaceae</taxon>
        <taxon>Teredinibacter</taxon>
    </lineage>
</organism>
<dbReference type="Gene3D" id="1.10.260.40">
    <property type="entry name" value="lambda repressor-like DNA-binding domains"/>
    <property type="match status" value="1"/>
</dbReference>
<feature type="compositionally biased region" description="Polar residues" evidence="1">
    <location>
        <begin position="97"/>
        <end position="116"/>
    </location>
</feature>
<name>C5BIV3_TERTT</name>
<dbReference type="SUPFAM" id="SSF47413">
    <property type="entry name" value="lambda repressor-like DNA-binding domains"/>
    <property type="match status" value="1"/>
</dbReference>
<reference evidence="3 4" key="1">
    <citation type="journal article" date="2009" name="PLoS ONE">
        <title>The complete genome of Teredinibacter turnerae T7901: an intracellular endosymbiont of marine wood-boring bivalves (shipworms).</title>
        <authorList>
            <person name="Yang J.C."/>
            <person name="Madupu R."/>
            <person name="Durkin A.S."/>
            <person name="Ekborg N.A."/>
            <person name="Pedamallu C.S."/>
            <person name="Hostetler J.B."/>
            <person name="Radune D."/>
            <person name="Toms B.S."/>
            <person name="Henrissat B."/>
            <person name="Coutinho P.M."/>
            <person name="Schwarz S."/>
            <person name="Field L."/>
            <person name="Trindade-Silva A.E."/>
            <person name="Soares C.A.G."/>
            <person name="Elshahawi S."/>
            <person name="Hanora A."/>
            <person name="Schmidt E.W."/>
            <person name="Haygood M.G."/>
            <person name="Posfai J."/>
            <person name="Benner J."/>
            <person name="Madinger C."/>
            <person name="Nove J."/>
            <person name="Anton B."/>
            <person name="Chaudhary K."/>
            <person name="Foster J."/>
            <person name="Holman A."/>
            <person name="Kumar S."/>
            <person name="Lessard P.A."/>
            <person name="Luyten Y.A."/>
            <person name="Slatko B."/>
            <person name="Wood N."/>
            <person name="Wu B."/>
            <person name="Teplitski M."/>
            <person name="Mougous J.D."/>
            <person name="Ward N."/>
            <person name="Eisen J.A."/>
            <person name="Badger J.H."/>
            <person name="Distel D.L."/>
        </authorList>
    </citation>
    <scope>NUCLEOTIDE SEQUENCE [LARGE SCALE GENOMIC DNA]</scope>
    <source>
        <strain evidence="4">ATCC 39867 / T7901</strain>
    </source>
</reference>
<accession>C5BIV3</accession>
<evidence type="ECO:0000313" key="3">
    <source>
        <dbReference type="EMBL" id="ACR14075.1"/>
    </source>
</evidence>
<evidence type="ECO:0000313" key="4">
    <source>
        <dbReference type="Proteomes" id="UP000009080"/>
    </source>
</evidence>
<dbReference type="CDD" id="cd00093">
    <property type="entry name" value="HTH_XRE"/>
    <property type="match status" value="1"/>
</dbReference>
<proteinExistence type="predicted"/>
<dbReference type="PROSITE" id="PS50943">
    <property type="entry name" value="HTH_CROC1"/>
    <property type="match status" value="1"/>
</dbReference>
<dbReference type="Proteomes" id="UP000009080">
    <property type="component" value="Chromosome"/>
</dbReference>
<dbReference type="RefSeq" id="WP_015820191.1">
    <property type="nucleotide sequence ID" value="NC_012997.1"/>
</dbReference>
<feature type="domain" description="HTH cro/C1-type" evidence="2">
    <location>
        <begin position="16"/>
        <end position="68"/>
    </location>
</feature>
<dbReference type="STRING" id="377629.TERTU_2091"/>
<protein>
    <submittedName>
        <fullName evidence="3">Transcriptional regulator, XRE family</fullName>
    </submittedName>
</protein>
<dbReference type="SMART" id="SM00530">
    <property type="entry name" value="HTH_XRE"/>
    <property type="match status" value="1"/>
</dbReference>
<dbReference type="InterPro" id="IPR001387">
    <property type="entry name" value="Cro/C1-type_HTH"/>
</dbReference>
<gene>
    <name evidence="3" type="ordered locus">TERTU_2091</name>
</gene>
<dbReference type="AlphaFoldDB" id="C5BIV3"/>
<dbReference type="HOGENOM" id="CLU_153788_0_2_6"/>
<evidence type="ECO:0000256" key="1">
    <source>
        <dbReference type="SAM" id="MobiDB-lite"/>
    </source>
</evidence>
<dbReference type="GO" id="GO:0003677">
    <property type="term" value="F:DNA binding"/>
    <property type="evidence" value="ECO:0007669"/>
    <property type="project" value="InterPro"/>
</dbReference>
<dbReference type="eggNOG" id="COG1476">
    <property type="taxonomic scope" value="Bacteria"/>
</dbReference>
<keyword evidence="4" id="KW-1185">Reference proteome</keyword>
<dbReference type="OrthoDB" id="7067475at2"/>